<name>A0ABU4H2T1_9MICO</name>
<comment type="caution">
    <text evidence="1">The sequence shown here is derived from an EMBL/GenBank/DDBJ whole genome shotgun (WGS) entry which is preliminary data.</text>
</comment>
<reference evidence="1 2" key="1">
    <citation type="submission" date="2023-11" db="EMBL/GenBank/DDBJ databases">
        <title>Draft genome sequence of Microbacterium arthrosphaerae JCM 30492.</title>
        <authorList>
            <person name="Zhang G."/>
            <person name="Ding Y."/>
        </authorList>
    </citation>
    <scope>NUCLEOTIDE SEQUENCE [LARGE SCALE GENOMIC DNA]</scope>
    <source>
        <strain evidence="1 2">JCM 30492</strain>
    </source>
</reference>
<dbReference type="Proteomes" id="UP001283109">
    <property type="component" value="Unassembled WGS sequence"/>
</dbReference>
<keyword evidence="2" id="KW-1185">Reference proteome</keyword>
<protein>
    <recommendedName>
        <fullName evidence="3">Heavy metal-binding domain-containing protein</fullName>
    </recommendedName>
</protein>
<evidence type="ECO:0000313" key="2">
    <source>
        <dbReference type="Proteomes" id="UP001283109"/>
    </source>
</evidence>
<dbReference type="EMBL" id="JAWQEV010000004">
    <property type="protein sequence ID" value="MDW4573625.1"/>
    <property type="molecule type" value="Genomic_DNA"/>
</dbReference>
<sequence length="300" mass="31004">MAFAAAFGVAAAVVPDSVAAGPSEGETMEDHGDMAPGAVTTAPAGVSLAAGGYVLSPMTAPTAVGDPGELSFQILTDAGEPLTDYAVAHEKDLHLIVVRSDGAGFRHVHPVLDEHTGTWSLPWEWDAAGTYRVYTDFTPAGSQEGVTLTRTVQVAGDYQPVTAEPTQTAGVDGYTVTIAGELVAGAMSDLTVSVSRDGEPVTTLEPYLGAFGHLVALRDGDLAYLHVHAEGDEPEPGDTSGPDIGFMAEAPTPGRYFLYLDFQVDGQVRTAEFVLDAAADRAAGEAGTDDGAHGEEPHGH</sequence>
<gene>
    <name evidence="1" type="ORF">R8Z58_12650</name>
</gene>
<proteinExistence type="predicted"/>
<evidence type="ECO:0008006" key="3">
    <source>
        <dbReference type="Google" id="ProtNLM"/>
    </source>
</evidence>
<dbReference type="RefSeq" id="WP_318354147.1">
    <property type="nucleotide sequence ID" value="NZ_JAWQEV010000004.1"/>
</dbReference>
<evidence type="ECO:0000313" key="1">
    <source>
        <dbReference type="EMBL" id="MDW4573625.1"/>
    </source>
</evidence>
<accession>A0ABU4H2T1</accession>
<organism evidence="1 2">
    <name type="scientific">Microbacterium arthrosphaerae</name>
    <dbReference type="NCBI Taxonomy" id="792652"/>
    <lineage>
        <taxon>Bacteria</taxon>
        <taxon>Bacillati</taxon>
        <taxon>Actinomycetota</taxon>
        <taxon>Actinomycetes</taxon>
        <taxon>Micrococcales</taxon>
        <taxon>Microbacteriaceae</taxon>
        <taxon>Microbacterium</taxon>
    </lineage>
</organism>